<feature type="region of interest" description="Disordered" evidence="1">
    <location>
        <begin position="97"/>
        <end position="136"/>
    </location>
</feature>
<keyword evidence="3" id="KW-1185">Reference proteome</keyword>
<feature type="compositionally biased region" description="Polar residues" evidence="1">
    <location>
        <begin position="48"/>
        <end position="62"/>
    </location>
</feature>
<evidence type="ECO:0000256" key="1">
    <source>
        <dbReference type="SAM" id="MobiDB-lite"/>
    </source>
</evidence>
<protein>
    <submittedName>
        <fullName evidence="2">Uncharacterized protein</fullName>
    </submittedName>
</protein>
<dbReference type="Proteomes" id="UP000188318">
    <property type="component" value="Unassembled WGS sequence"/>
</dbReference>
<dbReference type="OrthoDB" id="5346621at2759"/>
<organism evidence="2 3">
    <name type="scientific">Aspergillus carbonarius (strain ITEM 5010)</name>
    <dbReference type="NCBI Taxonomy" id="602072"/>
    <lineage>
        <taxon>Eukaryota</taxon>
        <taxon>Fungi</taxon>
        <taxon>Dikarya</taxon>
        <taxon>Ascomycota</taxon>
        <taxon>Pezizomycotina</taxon>
        <taxon>Eurotiomycetes</taxon>
        <taxon>Eurotiomycetidae</taxon>
        <taxon>Eurotiales</taxon>
        <taxon>Aspergillaceae</taxon>
        <taxon>Aspergillus</taxon>
        <taxon>Aspergillus subgen. Circumdati</taxon>
    </lineage>
</organism>
<dbReference type="VEuPathDB" id="FungiDB:ASPCADRAFT_518218"/>
<gene>
    <name evidence="2" type="ORF">ASPCADRAFT_518218</name>
</gene>
<dbReference type="OMA" id="TWITESM"/>
<dbReference type="EMBL" id="KV907509">
    <property type="protein sequence ID" value="OOF91815.1"/>
    <property type="molecule type" value="Genomic_DNA"/>
</dbReference>
<name>A0A1R3RBE3_ASPC5</name>
<feature type="region of interest" description="Disordered" evidence="1">
    <location>
        <begin position="47"/>
        <end position="67"/>
    </location>
</feature>
<evidence type="ECO:0000313" key="3">
    <source>
        <dbReference type="Proteomes" id="UP000188318"/>
    </source>
</evidence>
<sequence length="136" mass="14763">MTSRAFSTSARQLRKLNWKFNGTTEDVTWITESMDDIVDVIPGLESVESGQVNGNPHATPSKNDPYHASVELQKKGGKPLTSAHVYPNGYVKFSKEKFGAHKASPHPKAPVIPPAGPADFQSVTKANKSSSQSEKK</sequence>
<dbReference type="AlphaFoldDB" id="A0A1R3RBE3"/>
<evidence type="ECO:0000313" key="2">
    <source>
        <dbReference type="EMBL" id="OOF91815.1"/>
    </source>
</evidence>
<feature type="compositionally biased region" description="Polar residues" evidence="1">
    <location>
        <begin position="121"/>
        <end position="136"/>
    </location>
</feature>
<proteinExistence type="predicted"/>
<reference evidence="3" key="1">
    <citation type="journal article" date="2017" name="Genome Biol.">
        <title>Comparative genomics reveals high biological diversity and specific adaptations in the industrially and medically important fungal genus Aspergillus.</title>
        <authorList>
            <person name="de Vries R.P."/>
            <person name="Riley R."/>
            <person name="Wiebenga A."/>
            <person name="Aguilar-Osorio G."/>
            <person name="Amillis S."/>
            <person name="Uchima C.A."/>
            <person name="Anderluh G."/>
            <person name="Asadollahi M."/>
            <person name="Askin M."/>
            <person name="Barry K."/>
            <person name="Battaglia E."/>
            <person name="Bayram O."/>
            <person name="Benocci T."/>
            <person name="Braus-Stromeyer S.A."/>
            <person name="Caldana C."/>
            <person name="Canovas D."/>
            <person name="Cerqueira G.C."/>
            <person name="Chen F."/>
            <person name="Chen W."/>
            <person name="Choi C."/>
            <person name="Clum A."/>
            <person name="Dos Santos R.A."/>
            <person name="Damasio A.R."/>
            <person name="Diallinas G."/>
            <person name="Emri T."/>
            <person name="Fekete E."/>
            <person name="Flipphi M."/>
            <person name="Freyberg S."/>
            <person name="Gallo A."/>
            <person name="Gournas C."/>
            <person name="Habgood R."/>
            <person name="Hainaut M."/>
            <person name="Harispe M.L."/>
            <person name="Henrissat B."/>
            <person name="Hilden K.S."/>
            <person name="Hope R."/>
            <person name="Hossain A."/>
            <person name="Karabika E."/>
            <person name="Karaffa L."/>
            <person name="Karanyi Z."/>
            <person name="Krasevec N."/>
            <person name="Kuo A."/>
            <person name="Kusch H."/>
            <person name="LaButti K."/>
            <person name="Lagendijk E.L."/>
            <person name="Lapidus A."/>
            <person name="Levasseur A."/>
            <person name="Lindquist E."/>
            <person name="Lipzen A."/>
            <person name="Logrieco A.F."/>
            <person name="MacCabe A."/>
            <person name="Maekelae M.R."/>
            <person name="Malavazi I."/>
            <person name="Melin P."/>
            <person name="Meyer V."/>
            <person name="Mielnichuk N."/>
            <person name="Miskei M."/>
            <person name="Molnar A.P."/>
            <person name="Mule G."/>
            <person name="Ngan C.Y."/>
            <person name="Orejas M."/>
            <person name="Orosz E."/>
            <person name="Ouedraogo J.P."/>
            <person name="Overkamp K.M."/>
            <person name="Park H.-S."/>
            <person name="Perrone G."/>
            <person name="Piumi F."/>
            <person name="Punt P.J."/>
            <person name="Ram A.F."/>
            <person name="Ramon A."/>
            <person name="Rauscher S."/>
            <person name="Record E."/>
            <person name="Riano-Pachon D.M."/>
            <person name="Robert V."/>
            <person name="Roehrig J."/>
            <person name="Ruller R."/>
            <person name="Salamov A."/>
            <person name="Salih N.S."/>
            <person name="Samson R.A."/>
            <person name="Sandor E."/>
            <person name="Sanguinetti M."/>
            <person name="Schuetze T."/>
            <person name="Sepcic K."/>
            <person name="Shelest E."/>
            <person name="Sherlock G."/>
            <person name="Sophianopoulou V."/>
            <person name="Squina F.M."/>
            <person name="Sun H."/>
            <person name="Susca A."/>
            <person name="Todd R.B."/>
            <person name="Tsang A."/>
            <person name="Unkles S.E."/>
            <person name="van de Wiele N."/>
            <person name="van Rossen-Uffink D."/>
            <person name="Oliveira J.V."/>
            <person name="Vesth T.C."/>
            <person name="Visser J."/>
            <person name="Yu J.-H."/>
            <person name="Zhou M."/>
            <person name="Andersen M.R."/>
            <person name="Archer D.B."/>
            <person name="Baker S.E."/>
            <person name="Benoit I."/>
            <person name="Brakhage A.A."/>
            <person name="Braus G.H."/>
            <person name="Fischer R."/>
            <person name="Frisvad J.C."/>
            <person name="Goldman G.H."/>
            <person name="Houbraken J."/>
            <person name="Oakley B."/>
            <person name="Pocsi I."/>
            <person name="Scazzocchio C."/>
            <person name="Seiboth B."/>
            <person name="vanKuyk P.A."/>
            <person name="Wortman J."/>
            <person name="Dyer P.S."/>
            <person name="Grigoriev I.V."/>
        </authorList>
    </citation>
    <scope>NUCLEOTIDE SEQUENCE [LARGE SCALE GENOMIC DNA]</scope>
    <source>
        <strain evidence="3">ITEM 5010</strain>
    </source>
</reference>
<accession>A0A1R3RBE3</accession>
<feature type="compositionally biased region" description="Pro residues" evidence="1">
    <location>
        <begin position="107"/>
        <end position="116"/>
    </location>
</feature>